<evidence type="ECO:0000256" key="2">
    <source>
        <dbReference type="ARBA" id="ARBA00022670"/>
    </source>
</evidence>
<evidence type="ECO:0000256" key="1">
    <source>
        <dbReference type="ARBA" id="ARBA00001947"/>
    </source>
</evidence>
<dbReference type="GO" id="GO:0046872">
    <property type="term" value="F:metal ion binding"/>
    <property type="evidence" value="ECO:0007669"/>
    <property type="project" value="UniProtKB-KW"/>
</dbReference>
<dbReference type="Gene3D" id="1.10.1370.30">
    <property type="match status" value="1"/>
</dbReference>
<evidence type="ECO:0000259" key="7">
    <source>
        <dbReference type="Pfam" id="PF01432"/>
    </source>
</evidence>
<evidence type="ECO:0000256" key="5">
    <source>
        <dbReference type="ARBA" id="ARBA00022833"/>
    </source>
</evidence>
<comment type="cofactor">
    <cofactor evidence="1">
        <name>Zn(2+)</name>
        <dbReference type="ChEBI" id="CHEBI:29105"/>
    </cofactor>
</comment>
<accession>A0A075FTU8</accession>
<keyword evidence="3" id="KW-0479">Metal-binding</keyword>
<dbReference type="AlphaFoldDB" id="A0A075FTU8"/>
<name>A0A075FTU8_9ARCH</name>
<dbReference type="EMBL" id="KF900429">
    <property type="protein sequence ID" value="AIE94744.1"/>
    <property type="molecule type" value="Genomic_DNA"/>
</dbReference>
<evidence type="ECO:0000256" key="4">
    <source>
        <dbReference type="ARBA" id="ARBA00022801"/>
    </source>
</evidence>
<keyword evidence="6" id="KW-0482">Metalloprotease</keyword>
<keyword evidence="4" id="KW-0378">Hydrolase</keyword>
<reference evidence="8" key="1">
    <citation type="journal article" date="2014" name="Genome Biol. Evol.">
        <title>Pangenome evidence for extensive interdomain horizontal transfer affecting lineage core and shell genes in uncultured planktonic thaumarchaeota and euryarchaeota.</title>
        <authorList>
            <person name="Deschamps P."/>
            <person name="Zivanovic Y."/>
            <person name="Moreira D."/>
            <person name="Rodriguez-Valera F."/>
            <person name="Lopez-Garcia P."/>
        </authorList>
    </citation>
    <scope>NUCLEOTIDE SEQUENCE</scope>
</reference>
<evidence type="ECO:0000256" key="3">
    <source>
        <dbReference type="ARBA" id="ARBA00022723"/>
    </source>
</evidence>
<gene>
    <name evidence="8" type="primary">pepB</name>
    <name evidence="8" type="synonym">pepF</name>
</gene>
<dbReference type="SUPFAM" id="SSF55486">
    <property type="entry name" value="Metalloproteases ('zincins'), catalytic domain"/>
    <property type="match status" value="1"/>
</dbReference>
<evidence type="ECO:0000256" key="6">
    <source>
        <dbReference type="ARBA" id="ARBA00023049"/>
    </source>
</evidence>
<organism evidence="8">
    <name type="scientific">uncultured marine thaumarchaeote AD1000_50_E11</name>
    <dbReference type="NCBI Taxonomy" id="1455923"/>
    <lineage>
        <taxon>Archaea</taxon>
        <taxon>Nitrososphaerota</taxon>
        <taxon>environmental samples</taxon>
    </lineage>
</organism>
<keyword evidence="2" id="KW-0645">Protease</keyword>
<keyword evidence="5" id="KW-0862">Zinc</keyword>
<dbReference type="GO" id="GO:0006508">
    <property type="term" value="P:proteolysis"/>
    <property type="evidence" value="ECO:0007669"/>
    <property type="project" value="UniProtKB-KW"/>
</dbReference>
<dbReference type="InterPro" id="IPR001567">
    <property type="entry name" value="Pept_M3A_M3B_dom"/>
</dbReference>
<proteinExistence type="predicted"/>
<dbReference type="Pfam" id="PF01432">
    <property type="entry name" value="Peptidase_M3"/>
    <property type="match status" value="1"/>
</dbReference>
<evidence type="ECO:0000313" key="8">
    <source>
        <dbReference type="EMBL" id="AIE94744.1"/>
    </source>
</evidence>
<dbReference type="GO" id="GO:0004222">
    <property type="term" value="F:metalloendopeptidase activity"/>
    <property type="evidence" value="ECO:0007669"/>
    <property type="project" value="InterPro"/>
</dbReference>
<sequence>MFKKKHVDSIIRPGKTIGAFCSTPSPKITPYVLVNFTGKSRDVFTLAHEIGHAVHSISASGKSILVSDASLPLAETASTFSEMLLYDKLSETVTKNEKRLCYRRK</sequence>
<protein>
    <submittedName>
        <fullName evidence="8">PepF/M3 family oligoendopeptidase (PepF, pepB)</fullName>
    </submittedName>
</protein>
<feature type="domain" description="Peptidase M3A/M3B catalytic" evidence="7">
    <location>
        <begin position="3"/>
        <end position="94"/>
    </location>
</feature>